<evidence type="ECO:0000313" key="3">
    <source>
        <dbReference type="Proteomes" id="UP001172155"/>
    </source>
</evidence>
<keyword evidence="3" id="KW-1185">Reference proteome</keyword>
<feature type="transmembrane region" description="Helical" evidence="1">
    <location>
        <begin position="29"/>
        <end position="47"/>
    </location>
</feature>
<dbReference type="AlphaFoldDB" id="A0AA40EL62"/>
<evidence type="ECO:0000256" key="1">
    <source>
        <dbReference type="SAM" id="Phobius"/>
    </source>
</evidence>
<sequence>MGTGVEVWVGLCFWTLTQTSARGGNGHCYGVYLVLAVMFTGVVLADSHTIRHYVESRMATVLRLVVGGALQHSMT</sequence>
<keyword evidence="1" id="KW-0472">Membrane</keyword>
<dbReference type="Proteomes" id="UP001172155">
    <property type="component" value="Unassembled WGS sequence"/>
</dbReference>
<name>A0AA40EL62_9PEZI</name>
<evidence type="ECO:0000313" key="2">
    <source>
        <dbReference type="EMBL" id="KAK0741341.1"/>
    </source>
</evidence>
<dbReference type="EMBL" id="JAUKUD010000006">
    <property type="protein sequence ID" value="KAK0741341.1"/>
    <property type="molecule type" value="Genomic_DNA"/>
</dbReference>
<gene>
    <name evidence="2" type="ORF">B0T18DRAFT_229237</name>
</gene>
<accession>A0AA40EL62</accession>
<keyword evidence="1" id="KW-0812">Transmembrane</keyword>
<protein>
    <submittedName>
        <fullName evidence="2">Uncharacterized protein</fullName>
    </submittedName>
</protein>
<proteinExistence type="predicted"/>
<organism evidence="2 3">
    <name type="scientific">Schizothecium vesticola</name>
    <dbReference type="NCBI Taxonomy" id="314040"/>
    <lineage>
        <taxon>Eukaryota</taxon>
        <taxon>Fungi</taxon>
        <taxon>Dikarya</taxon>
        <taxon>Ascomycota</taxon>
        <taxon>Pezizomycotina</taxon>
        <taxon>Sordariomycetes</taxon>
        <taxon>Sordariomycetidae</taxon>
        <taxon>Sordariales</taxon>
        <taxon>Schizotheciaceae</taxon>
        <taxon>Schizothecium</taxon>
    </lineage>
</organism>
<comment type="caution">
    <text evidence="2">The sequence shown here is derived from an EMBL/GenBank/DDBJ whole genome shotgun (WGS) entry which is preliminary data.</text>
</comment>
<keyword evidence="1" id="KW-1133">Transmembrane helix</keyword>
<reference evidence="2" key="1">
    <citation type="submission" date="2023-06" db="EMBL/GenBank/DDBJ databases">
        <title>Genome-scale phylogeny and comparative genomics of the fungal order Sordariales.</title>
        <authorList>
            <consortium name="Lawrence Berkeley National Laboratory"/>
            <person name="Hensen N."/>
            <person name="Bonometti L."/>
            <person name="Westerberg I."/>
            <person name="Brannstrom I.O."/>
            <person name="Guillou S."/>
            <person name="Cros-Aarteil S."/>
            <person name="Calhoun S."/>
            <person name="Haridas S."/>
            <person name="Kuo A."/>
            <person name="Mondo S."/>
            <person name="Pangilinan J."/>
            <person name="Riley R."/>
            <person name="LaButti K."/>
            <person name="Andreopoulos B."/>
            <person name="Lipzen A."/>
            <person name="Chen C."/>
            <person name="Yanf M."/>
            <person name="Daum C."/>
            <person name="Ng V."/>
            <person name="Clum A."/>
            <person name="Steindorff A."/>
            <person name="Ohm R."/>
            <person name="Martin F."/>
            <person name="Silar P."/>
            <person name="Natvig D."/>
            <person name="Lalanne C."/>
            <person name="Gautier V."/>
            <person name="Ament-velasquez S.L."/>
            <person name="Kruys A."/>
            <person name="Hutchinson M.I."/>
            <person name="Powell A.J."/>
            <person name="Barry K."/>
            <person name="Miller A.N."/>
            <person name="Grigoriev I.V."/>
            <person name="Debuchy R."/>
            <person name="Gladieux P."/>
            <person name="Thoren M.H."/>
            <person name="Johannesson H."/>
        </authorList>
    </citation>
    <scope>NUCLEOTIDE SEQUENCE</scope>
    <source>
        <strain evidence="2">SMH3187-1</strain>
    </source>
</reference>